<dbReference type="InterPro" id="IPR031314">
    <property type="entry name" value="DNK_dom"/>
</dbReference>
<dbReference type="Pfam" id="PF01712">
    <property type="entry name" value="dNK"/>
    <property type="match status" value="1"/>
</dbReference>
<proteinExistence type="predicted"/>
<dbReference type="PANTHER" id="PTHR10513">
    <property type="entry name" value="DEOXYNUCLEOSIDE KINASE"/>
    <property type="match status" value="1"/>
</dbReference>
<dbReference type="CDD" id="cd01673">
    <property type="entry name" value="dNK"/>
    <property type="match status" value="1"/>
</dbReference>
<dbReference type="PIRSF" id="PIRSF000705">
    <property type="entry name" value="DNK"/>
    <property type="match status" value="1"/>
</dbReference>
<evidence type="ECO:0000259" key="1">
    <source>
        <dbReference type="Pfam" id="PF01712"/>
    </source>
</evidence>
<name>A0ABN6MSK1_9BACT</name>
<keyword evidence="3" id="KW-1185">Reference proteome</keyword>
<dbReference type="Proteomes" id="UP001162891">
    <property type="component" value="Chromosome"/>
</dbReference>
<dbReference type="InterPro" id="IPR002624">
    <property type="entry name" value="DCK/DGK"/>
</dbReference>
<dbReference type="InterPro" id="IPR027417">
    <property type="entry name" value="P-loop_NTPase"/>
</dbReference>
<dbReference type="InterPro" id="IPR050566">
    <property type="entry name" value="Deoxyribonucleoside_kinase"/>
</dbReference>
<evidence type="ECO:0000313" key="3">
    <source>
        <dbReference type="Proteomes" id="UP001162891"/>
    </source>
</evidence>
<dbReference type="Gene3D" id="3.40.50.300">
    <property type="entry name" value="P-loop containing nucleotide triphosphate hydrolases"/>
    <property type="match status" value="1"/>
</dbReference>
<evidence type="ECO:0000313" key="2">
    <source>
        <dbReference type="EMBL" id="BDG02595.1"/>
    </source>
</evidence>
<dbReference type="PANTHER" id="PTHR10513:SF46">
    <property type="entry name" value="DEOXYGUANOSINE KINASE"/>
    <property type="match status" value="1"/>
</dbReference>
<dbReference type="EMBL" id="AP025591">
    <property type="protein sequence ID" value="BDG02595.1"/>
    <property type="molecule type" value="Genomic_DNA"/>
</dbReference>
<dbReference type="RefSeq" id="WP_248360285.1">
    <property type="nucleotide sequence ID" value="NZ_AP025591.1"/>
</dbReference>
<organism evidence="2 3">
    <name type="scientific">Anaeromyxobacter oryzae</name>
    <dbReference type="NCBI Taxonomy" id="2918170"/>
    <lineage>
        <taxon>Bacteria</taxon>
        <taxon>Pseudomonadati</taxon>
        <taxon>Myxococcota</taxon>
        <taxon>Myxococcia</taxon>
        <taxon>Myxococcales</taxon>
        <taxon>Cystobacterineae</taxon>
        <taxon>Anaeromyxobacteraceae</taxon>
        <taxon>Anaeromyxobacter</taxon>
    </lineage>
</organism>
<protein>
    <recommendedName>
        <fullName evidence="1">Deoxynucleoside kinase domain-containing protein</fullName>
    </recommendedName>
</protein>
<gene>
    <name evidence="2" type="ORF">AMOR_15910</name>
</gene>
<accession>A0ABN6MSK1</accession>
<feature type="domain" description="Deoxynucleoside kinase" evidence="1">
    <location>
        <begin position="7"/>
        <end position="199"/>
    </location>
</feature>
<sequence length="215" mass="24687">MERPRYIAVEGPIGVGKTTLAHILAERLGGRLVPEQADENPFLPGFYADRRKHAFQAQLFFLLSRFQQQQALFQQDLFSRSTIADYLFAKDRIFASLTLDPNELALYQQVYDLLGPRVVRPDLVIYLQARVDVLATRIKKRGRDYERGMDAGYLEALAKAYSDFFFHYDDTPLLVVNTSDIDLEGNAEDLEALLTVIRKHRKGTQHYVPLGTRTY</sequence>
<dbReference type="SUPFAM" id="SSF52540">
    <property type="entry name" value="P-loop containing nucleoside triphosphate hydrolases"/>
    <property type="match status" value="1"/>
</dbReference>
<reference evidence="3" key="1">
    <citation type="journal article" date="2022" name="Int. J. Syst. Evol. Microbiol.">
        <title>Anaeromyxobacter oryzae sp. nov., Anaeromyxobacter diazotrophicus sp. nov. and Anaeromyxobacter paludicola sp. nov., isolated from paddy soils.</title>
        <authorList>
            <person name="Itoh H."/>
            <person name="Xu Z."/>
            <person name="Mise K."/>
            <person name="Masuda Y."/>
            <person name="Ushijima N."/>
            <person name="Hayakawa C."/>
            <person name="Shiratori Y."/>
            <person name="Senoo K."/>
        </authorList>
    </citation>
    <scope>NUCLEOTIDE SEQUENCE [LARGE SCALE GENOMIC DNA]</scope>
    <source>
        <strain evidence="3">Red232</strain>
    </source>
</reference>